<evidence type="ECO:0008006" key="13">
    <source>
        <dbReference type="Google" id="ProtNLM"/>
    </source>
</evidence>
<evidence type="ECO:0000256" key="5">
    <source>
        <dbReference type="ARBA" id="ARBA00023136"/>
    </source>
</evidence>
<reference evidence="11 12" key="1">
    <citation type="journal article" date="2024" name="Nat. Commun.">
        <title>Phylogenomics reveals the evolutionary origins of lichenization in chlorophyte algae.</title>
        <authorList>
            <person name="Puginier C."/>
            <person name="Libourel C."/>
            <person name="Otte J."/>
            <person name="Skaloud P."/>
            <person name="Haon M."/>
            <person name="Grisel S."/>
            <person name="Petersen M."/>
            <person name="Berrin J.G."/>
            <person name="Delaux P.M."/>
            <person name="Dal Grande F."/>
            <person name="Keller J."/>
        </authorList>
    </citation>
    <scope>NUCLEOTIDE SEQUENCE [LARGE SCALE GENOMIC DNA]</scope>
    <source>
        <strain evidence="11 12">SAG 2043</strain>
    </source>
</reference>
<dbReference type="Proteomes" id="UP001489004">
    <property type="component" value="Unassembled WGS sequence"/>
</dbReference>
<dbReference type="InterPro" id="IPR036837">
    <property type="entry name" value="Cation_efflux_CTD_sf"/>
</dbReference>
<keyword evidence="4 7" id="KW-1133">Transmembrane helix</keyword>
<dbReference type="Pfam" id="PF16916">
    <property type="entry name" value="ZT_dimer"/>
    <property type="match status" value="1"/>
</dbReference>
<dbReference type="GO" id="GO:0016020">
    <property type="term" value="C:membrane"/>
    <property type="evidence" value="ECO:0007669"/>
    <property type="project" value="UniProtKB-SubCell"/>
</dbReference>
<dbReference type="Gene3D" id="3.30.70.1350">
    <property type="entry name" value="Cation efflux protein, cytoplasmic domain"/>
    <property type="match status" value="1"/>
</dbReference>
<dbReference type="GO" id="GO:0008324">
    <property type="term" value="F:monoatomic cation transmembrane transporter activity"/>
    <property type="evidence" value="ECO:0007669"/>
    <property type="project" value="InterPro"/>
</dbReference>
<organism evidence="11 12">
    <name type="scientific">[Myrmecia] bisecta</name>
    <dbReference type="NCBI Taxonomy" id="41462"/>
    <lineage>
        <taxon>Eukaryota</taxon>
        <taxon>Viridiplantae</taxon>
        <taxon>Chlorophyta</taxon>
        <taxon>core chlorophytes</taxon>
        <taxon>Trebouxiophyceae</taxon>
        <taxon>Trebouxiales</taxon>
        <taxon>Trebouxiaceae</taxon>
        <taxon>Myrmecia</taxon>
    </lineage>
</organism>
<dbReference type="PANTHER" id="PTHR43840">
    <property type="entry name" value="MITOCHONDRIAL METAL TRANSPORTER 1-RELATED"/>
    <property type="match status" value="1"/>
</dbReference>
<evidence type="ECO:0000313" key="12">
    <source>
        <dbReference type="Proteomes" id="UP001489004"/>
    </source>
</evidence>
<dbReference type="Pfam" id="PF01545">
    <property type="entry name" value="Cation_efflux"/>
    <property type="match status" value="1"/>
</dbReference>
<keyword evidence="5 7" id="KW-0472">Membrane</keyword>
<feature type="compositionally biased region" description="Polar residues" evidence="6">
    <location>
        <begin position="689"/>
        <end position="704"/>
    </location>
</feature>
<dbReference type="PANTHER" id="PTHR43840:SF52">
    <property type="entry name" value="CATION EFFLUX FAMILY PROTEIN"/>
    <property type="match status" value="1"/>
</dbReference>
<feature type="region of interest" description="Disordered" evidence="6">
    <location>
        <begin position="683"/>
        <end position="704"/>
    </location>
</feature>
<dbReference type="AlphaFoldDB" id="A0AAW1PVR9"/>
<evidence type="ECO:0000256" key="2">
    <source>
        <dbReference type="ARBA" id="ARBA00022448"/>
    </source>
</evidence>
<evidence type="ECO:0000256" key="7">
    <source>
        <dbReference type="SAM" id="Phobius"/>
    </source>
</evidence>
<dbReference type="EMBL" id="JALJOR010000004">
    <property type="protein sequence ID" value="KAK9817796.1"/>
    <property type="molecule type" value="Genomic_DNA"/>
</dbReference>
<evidence type="ECO:0000256" key="8">
    <source>
        <dbReference type="SAM" id="SignalP"/>
    </source>
</evidence>
<dbReference type="InterPro" id="IPR027469">
    <property type="entry name" value="Cation_efflux_TMD_sf"/>
</dbReference>
<name>A0AAW1PVR9_9CHLO</name>
<evidence type="ECO:0000256" key="3">
    <source>
        <dbReference type="ARBA" id="ARBA00022692"/>
    </source>
</evidence>
<dbReference type="SUPFAM" id="SSF161111">
    <property type="entry name" value="Cation efflux protein transmembrane domain-like"/>
    <property type="match status" value="1"/>
</dbReference>
<feature type="transmembrane region" description="Helical" evidence="7">
    <location>
        <begin position="518"/>
        <end position="536"/>
    </location>
</feature>
<proteinExistence type="predicted"/>
<protein>
    <recommendedName>
        <fullName evidence="13">Cation efflux protein cytoplasmic domain-containing protein</fullName>
    </recommendedName>
</protein>
<dbReference type="InterPro" id="IPR027470">
    <property type="entry name" value="Cation_efflux_CTD"/>
</dbReference>
<dbReference type="Gene3D" id="1.20.1510.10">
    <property type="entry name" value="Cation efflux protein transmembrane domain"/>
    <property type="match status" value="1"/>
</dbReference>
<sequence>MFRKSCIALLLLVAVAFQGTHGDNVAGAPAGTTGVVEQAPGCSPKFPVPLPLAFGVKDHDRARPLFDALENGFCAIYMDFIITDDGKLMVGANETQAATINKSLQDLYLSPLGAIVAKNKGHVYKGAKYLGSCRSVALYLDAHAIANSKLNTTQVFDAIHAGVEAVNKANNGTLFTRFTNDGITEGPVTAYLSGTRPPPEYVAALPMRLLGLNGNQTTVSDNKFNNTVYPLISLTILGSTSSLLNDAAPSITELSAVQTASVTSTVQKARSQGRKVRLTHLTPDAEATWKVLIGLKPDFVSTTKYEDMRKLILAEVNEYALLPAGMEKESLLGPDAGADKQYKEQLQWAFRASWLVNWFLLGAKAIAFVSTHSKAVLASLADSGVDLASQGVIAMAEHFMQRPSPEYPVGRARLEALGVIACACIMSIASIEVLQYAAFDLYSGLFQGSLPQLEAGVAMYAILGGGTLAKLILWIYCRRLQGSSDSMVALAEDHLNDVMSNLGAIATVTLAFRWRKGWWIDPVGAILIALVIIWRWTCMTYQQVKKVVGSAAPASFIEQVEQLAHEHHELVRVDCTRAYHFGARFNVEMEIVLPGDMTVTESHDIALALQHKIEALEEVERAFVHVDYQERDEPEHKVERTLLLGELQRQHSKRWGRRSEAGGPVTEAALHGAQELVEEPGRFGERTDTSGALMSTTSAPADMV</sequence>
<keyword evidence="12" id="KW-1185">Reference proteome</keyword>
<feature type="signal peptide" evidence="8">
    <location>
        <begin position="1"/>
        <end position="22"/>
    </location>
</feature>
<feature type="chain" id="PRO_5043799924" description="Cation efflux protein cytoplasmic domain-containing protein" evidence="8">
    <location>
        <begin position="23"/>
        <end position="704"/>
    </location>
</feature>
<dbReference type="NCBIfam" id="TIGR01297">
    <property type="entry name" value="CDF"/>
    <property type="match status" value="1"/>
</dbReference>
<evidence type="ECO:0000259" key="10">
    <source>
        <dbReference type="Pfam" id="PF16916"/>
    </source>
</evidence>
<feature type="transmembrane region" description="Helical" evidence="7">
    <location>
        <begin position="457"/>
        <end position="477"/>
    </location>
</feature>
<feature type="domain" description="Cation efflux protein cytoplasmic" evidence="10">
    <location>
        <begin position="555"/>
        <end position="627"/>
    </location>
</feature>
<dbReference type="InterPro" id="IPR002524">
    <property type="entry name" value="Cation_efflux"/>
</dbReference>
<dbReference type="InterPro" id="IPR050291">
    <property type="entry name" value="CDF_Transporter"/>
</dbReference>
<keyword evidence="3 7" id="KW-0812">Transmembrane</keyword>
<comment type="caution">
    <text evidence="11">The sequence shown here is derived from an EMBL/GenBank/DDBJ whole genome shotgun (WGS) entry which is preliminary data.</text>
</comment>
<accession>A0AAW1PVR9</accession>
<evidence type="ECO:0000256" key="4">
    <source>
        <dbReference type="ARBA" id="ARBA00022989"/>
    </source>
</evidence>
<keyword evidence="2" id="KW-0813">Transport</keyword>
<keyword evidence="8" id="KW-0732">Signal</keyword>
<evidence type="ECO:0000259" key="9">
    <source>
        <dbReference type="Pfam" id="PF01545"/>
    </source>
</evidence>
<gene>
    <name evidence="11" type="ORF">WJX72_002302</name>
</gene>
<dbReference type="InterPro" id="IPR058533">
    <property type="entry name" value="Cation_efflux_TM"/>
</dbReference>
<comment type="subcellular location">
    <subcellularLocation>
        <location evidence="1">Membrane</location>
        <topology evidence="1">Multi-pass membrane protein</topology>
    </subcellularLocation>
</comment>
<feature type="domain" description="Cation efflux protein transmembrane" evidence="9">
    <location>
        <begin position="352"/>
        <end position="535"/>
    </location>
</feature>
<evidence type="ECO:0000256" key="6">
    <source>
        <dbReference type="SAM" id="MobiDB-lite"/>
    </source>
</evidence>
<dbReference type="SUPFAM" id="SSF160240">
    <property type="entry name" value="Cation efflux protein cytoplasmic domain-like"/>
    <property type="match status" value="1"/>
</dbReference>
<evidence type="ECO:0000313" key="11">
    <source>
        <dbReference type="EMBL" id="KAK9817796.1"/>
    </source>
</evidence>
<evidence type="ECO:0000256" key="1">
    <source>
        <dbReference type="ARBA" id="ARBA00004141"/>
    </source>
</evidence>